<evidence type="ECO:0000256" key="1">
    <source>
        <dbReference type="SAM" id="MobiDB-lite"/>
    </source>
</evidence>
<evidence type="ECO:0000313" key="3">
    <source>
        <dbReference type="Proteomes" id="UP000070700"/>
    </source>
</evidence>
<dbReference type="RefSeq" id="XP_018076474.1">
    <property type="nucleotide sequence ID" value="XM_018218178.1"/>
</dbReference>
<keyword evidence="3" id="KW-1185">Reference proteome</keyword>
<protein>
    <submittedName>
        <fullName evidence="2">Uncharacterized protein</fullName>
    </submittedName>
</protein>
<dbReference type="EMBL" id="KQ947407">
    <property type="protein sequence ID" value="KUJ22119.1"/>
    <property type="molecule type" value="Genomic_DNA"/>
</dbReference>
<organism evidence="2 3">
    <name type="scientific">Mollisia scopiformis</name>
    <name type="common">Conifer needle endophyte fungus</name>
    <name type="synonym">Phialocephala scopiformis</name>
    <dbReference type="NCBI Taxonomy" id="149040"/>
    <lineage>
        <taxon>Eukaryota</taxon>
        <taxon>Fungi</taxon>
        <taxon>Dikarya</taxon>
        <taxon>Ascomycota</taxon>
        <taxon>Pezizomycotina</taxon>
        <taxon>Leotiomycetes</taxon>
        <taxon>Helotiales</taxon>
        <taxon>Mollisiaceae</taxon>
        <taxon>Mollisia</taxon>
    </lineage>
</organism>
<accession>A0A194XPY7</accession>
<dbReference type="AlphaFoldDB" id="A0A194XPY7"/>
<sequence length="194" mass="21093">MAPRQANRNIQKVGRQRSVPKHETMASETSDVSIQVEIIVSKQTLVPKPACQSLTRPAHVVHCAYLEKAILSWVQCHIGSNASPAIVRTASATPIPIPASAPGDRELLFELVSSTKRPVPVGEVELLVCVKGFGVLEASEGVDVLEEEVVVPEEVVVVLEYEALEELCVEDVEGVDMEEEAAAWLRLHLTKLSV</sequence>
<dbReference type="InParanoid" id="A0A194XPY7"/>
<feature type="region of interest" description="Disordered" evidence="1">
    <location>
        <begin position="1"/>
        <end position="28"/>
    </location>
</feature>
<dbReference type="KEGG" id="psco:LY89DRAFT_715102"/>
<reference evidence="2 3" key="1">
    <citation type="submission" date="2015-10" db="EMBL/GenBank/DDBJ databases">
        <title>Full genome of DAOMC 229536 Phialocephala scopiformis, a fungal endophyte of spruce producing the potent anti-insectan compound rugulosin.</title>
        <authorList>
            <consortium name="DOE Joint Genome Institute"/>
            <person name="Walker A.K."/>
            <person name="Frasz S.L."/>
            <person name="Seifert K.A."/>
            <person name="Miller J.D."/>
            <person name="Mondo S.J."/>
            <person name="Labutti K."/>
            <person name="Lipzen A."/>
            <person name="Dockter R."/>
            <person name="Kennedy M."/>
            <person name="Grigoriev I.V."/>
            <person name="Spatafora J.W."/>
        </authorList>
    </citation>
    <scope>NUCLEOTIDE SEQUENCE [LARGE SCALE GENOMIC DNA]</scope>
    <source>
        <strain evidence="2 3">CBS 120377</strain>
    </source>
</reference>
<dbReference type="Proteomes" id="UP000070700">
    <property type="component" value="Unassembled WGS sequence"/>
</dbReference>
<gene>
    <name evidence="2" type="ORF">LY89DRAFT_715102</name>
</gene>
<feature type="compositionally biased region" description="Polar residues" evidence="1">
    <location>
        <begin position="1"/>
        <end position="10"/>
    </location>
</feature>
<evidence type="ECO:0000313" key="2">
    <source>
        <dbReference type="EMBL" id="KUJ22119.1"/>
    </source>
</evidence>
<proteinExistence type="predicted"/>
<name>A0A194XPY7_MOLSC</name>
<dbReference type="GeneID" id="28827904"/>